<accession>A0AAE9WCG3</accession>
<proteinExistence type="predicted"/>
<keyword evidence="2" id="KW-0104">Cadmium</keyword>
<dbReference type="AlphaFoldDB" id="A0AAE9WCG3"/>
<dbReference type="GeneID" id="80876734"/>
<feature type="domain" description="Peptidase C83" evidence="5">
    <location>
        <begin position="38"/>
        <end position="257"/>
    </location>
</feature>
<evidence type="ECO:0000256" key="3">
    <source>
        <dbReference type="ARBA" id="ARBA00022679"/>
    </source>
</evidence>
<dbReference type="EC" id="2.3.2.15" evidence="1"/>
<dbReference type="Pfam" id="PF05023">
    <property type="entry name" value="Phytochelatin"/>
    <property type="match status" value="1"/>
</dbReference>
<dbReference type="InterPro" id="IPR007719">
    <property type="entry name" value="PCS_N"/>
</dbReference>
<dbReference type="GO" id="GO:0098849">
    <property type="term" value="P:cellular detoxification of cadmium ion"/>
    <property type="evidence" value="ECO:0007669"/>
    <property type="project" value="TreeGrafter"/>
</dbReference>
<dbReference type="InterPro" id="IPR038156">
    <property type="entry name" value="PCS_N_sf"/>
</dbReference>
<protein>
    <recommendedName>
        <fullName evidence="1">glutathione gamma-glutamylcysteinyltransferase</fullName>
        <ecNumber evidence="1">2.3.2.15</ecNumber>
    </recommendedName>
</protein>
<dbReference type="PANTHER" id="PTHR33447">
    <property type="entry name" value="GLUTATHIONE GAMMA-GLUTAMYLCYSTEINYLTRANSFERASE"/>
    <property type="match status" value="1"/>
</dbReference>
<gene>
    <name evidence="6" type="primary">pcs2</name>
    <name evidence="6" type="ORF">SOMG_03254</name>
</gene>
<keyword evidence="3" id="KW-0808">Transferase</keyword>
<dbReference type="Proteomes" id="UP001212411">
    <property type="component" value="Chromosome 2"/>
</dbReference>
<evidence type="ECO:0000259" key="5">
    <source>
        <dbReference type="PROSITE" id="PS51443"/>
    </source>
</evidence>
<dbReference type="InterPro" id="IPR040409">
    <property type="entry name" value="PCS-like"/>
</dbReference>
<evidence type="ECO:0000256" key="1">
    <source>
        <dbReference type="ARBA" id="ARBA00012468"/>
    </source>
</evidence>
<dbReference type="GO" id="GO:0010273">
    <property type="term" value="P:detoxification of copper ion"/>
    <property type="evidence" value="ECO:0007669"/>
    <property type="project" value="TreeGrafter"/>
</dbReference>
<evidence type="ECO:0000313" key="6">
    <source>
        <dbReference type="EMBL" id="WBW73303.1"/>
    </source>
</evidence>
<reference evidence="6 7" key="1">
    <citation type="journal article" date="2023" name="G3 (Bethesda)">
        <title>A high-quality reference genome for the fission yeast Schizosaccharomyces osmophilus.</title>
        <authorList>
            <person name="Jia G.S."/>
            <person name="Zhang W.C."/>
            <person name="Liang Y."/>
            <person name="Liu X.H."/>
            <person name="Rhind N."/>
            <person name="Pidoux A."/>
            <person name="Brysch-Herzberg M."/>
            <person name="Du L.L."/>
        </authorList>
    </citation>
    <scope>NUCLEOTIDE SEQUENCE [LARGE SCALE GENOMIC DNA]</scope>
    <source>
        <strain evidence="6 7">CBS 15793</strain>
    </source>
</reference>
<name>A0AAE9WCG3_9SCHI</name>
<keyword evidence="4" id="KW-0479">Metal-binding</keyword>
<dbReference type="SUPFAM" id="SSF54001">
    <property type="entry name" value="Cysteine proteinases"/>
    <property type="match status" value="1"/>
</dbReference>
<dbReference type="KEGG" id="som:SOMG_03254"/>
<dbReference type="FunFam" id="3.90.70.30:FF:000001">
    <property type="entry name" value="Glutathione gamma-glutamylcysteinyltransferase 1"/>
    <property type="match status" value="1"/>
</dbReference>
<dbReference type="InterPro" id="IPR038765">
    <property type="entry name" value="Papain-like_cys_pep_sf"/>
</dbReference>
<evidence type="ECO:0000313" key="7">
    <source>
        <dbReference type="Proteomes" id="UP001212411"/>
    </source>
</evidence>
<dbReference type="PANTHER" id="PTHR33447:SF2">
    <property type="entry name" value="GLUTATHIONE GAMMA-GLUTAMYLCYSTEINYLTRANSFERASE"/>
    <property type="match status" value="1"/>
</dbReference>
<dbReference type="GO" id="GO:0046938">
    <property type="term" value="P:phytochelatin biosynthetic process"/>
    <property type="evidence" value="ECO:0007669"/>
    <property type="project" value="InterPro"/>
</dbReference>
<dbReference type="PROSITE" id="PS51443">
    <property type="entry name" value="PCS"/>
    <property type="match status" value="1"/>
</dbReference>
<dbReference type="Gene3D" id="3.90.70.30">
    <property type="entry name" value="Phytochelatin synthase, N-terminal domain"/>
    <property type="match status" value="1"/>
</dbReference>
<dbReference type="EMBL" id="CP115612">
    <property type="protein sequence ID" value="WBW73303.1"/>
    <property type="molecule type" value="Genomic_DNA"/>
</dbReference>
<dbReference type="GO" id="GO:0016756">
    <property type="term" value="F:glutathione gamma-glutamylcysteinyltransferase activity"/>
    <property type="evidence" value="ECO:0007669"/>
    <property type="project" value="UniProtKB-EC"/>
</dbReference>
<evidence type="ECO:0000256" key="4">
    <source>
        <dbReference type="ARBA" id="ARBA00022723"/>
    </source>
</evidence>
<dbReference type="RefSeq" id="XP_056037546.1">
    <property type="nucleotide sequence ID" value="XM_056182045.1"/>
</dbReference>
<sequence length="415" mass="46799">MSVVRQSVRRYITSSKVAATMPNIVKERMSAPAQPPVFSNKTFYKRALPSQCLAFDSHAGKQVFLRALQEGHMENYFSLAQQMVTQNEPAFCGIGTLCMILNSLKVDPGRLWKGSWRWYDQNMLDCCRSLKDIERDGVTLEEFSCLAECNGLQTVTKCVKDVSFEEFIKDLTICSTQEDKIMAISFSRKVLGQTGDGHFSPVGGYSETDGKVLILDVARFKYPSYWVGLELMYQSMFPLDATNGQPRGYVLLESMRHPVGVFTVGLNKYSWKNVSNHIHHGVASAKSVQDLIARLDSLNQSSIPLIQQRSNSSLSAEFQHFCNVLESTDTYKLVSQNTNSDAKYLTLAFWSIFSLPIFQKDCHPTLLNQLIPYLKEIDINEIQTQVFVLREQLESLTQCCKADKPCSASDCCKSL</sequence>
<keyword evidence="7" id="KW-1185">Reference proteome</keyword>
<organism evidence="6 7">
    <name type="scientific">Schizosaccharomyces osmophilus</name>
    <dbReference type="NCBI Taxonomy" id="2545709"/>
    <lineage>
        <taxon>Eukaryota</taxon>
        <taxon>Fungi</taxon>
        <taxon>Dikarya</taxon>
        <taxon>Ascomycota</taxon>
        <taxon>Taphrinomycotina</taxon>
        <taxon>Schizosaccharomycetes</taxon>
        <taxon>Schizosaccharomycetales</taxon>
        <taxon>Schizosaccharomycetaceae</taxon>
        <taxon>Schizosaccharomyces</taxon>
    </lineage>
</organism>
<evidence type="ECO:0000256" key="2">
    <source>
        <dbReference type="ARBA" id="ARBA00022539"/>
    </source>
</evidence>
<dbReference type="GO" id="GO:0046872">
    <property type="term" value="F:metal ion binding"/>
    <property type="evidence" value="ECO:0007669"/>
    <property type="project" value="UniProtKB-KW"/>
</dbReference>